<reference evidence="2 3" key="1">
    <citation type="submission" date="2019-08" db="EMBL/GenBank/DDBJ databases">
        <title>Lewinella sp. strain SSH13 Genome sequencing and assembly.</title>
        <authorList>
            <person name="Kim I."/>
        </authorList>
    </citation>
    <scope>NUCLEOTIDE SEQUENCE [LARGE SCALE GENOMIC DNA]</scope>
    <source>
        <strain evidence="2 3">SSH13</strain>
    </source>
</reference>
<gene>
    <name evidence="2" type="ORF">FUA23_11280</name>
</gene>
<dbReference type="Proteomes" id="UP000321907">
    <property type="component" value="Unassembled WGS sequence"/>
</dbReference>
<proteinExistence type="predicted"/>
<organism evidence="2 3">
    <name type="scientific">Neolewinella aurantiaca</name>
    <dbReference type="NCBI Taxonomy" id="2602767"/>
    <lineage>
        <taxon>Bacteria</taxon>
        <taxon>Pseudomonadati</taxon>
        <taxon>Bacteroidota</taxon>
        <taxon>Saprospiria</taxon>
        <taxon>Saprospirales</taxon>
        <taxon>Lewinellaceae</taxon>
        <taxon>Neolewinella</taxon>
    </lineage>
</organism>
<keyword evidence="3" id="KW-1185">Reference proteome</keyword>
<dbReference type="OrthoDB" id="2656488at2"/>
<evidence type="ECO:0000259" key="1">
    <source>
        <dbReference type="Pfam" id="PF14267"/>
    </source>
</evidence>
<dbReference type="InterPro" id="IPR025579">
    <property type="entry name" value="DUF4357"/>
</dbReference>
<protein>
    <submittedName>
        <fullName evidence="2">GIY-YIG nuclease family protein</fullName>
    </submittedName>
</protein>
<name>A0A5C7FNX5_9BACT</name>
<dbReference type="AlphaFoldDB" id="A0A5C7FNX5"/>
<feature type="domain" description="DUF4357" evidence="1">
    <location>
        <begin position="223"/>
        <end position="275"/>
    </location>
</feature>
<sequence>MPRPQNIEILLTDGTPRGTRIAHVTSRIVKVIIFPRSKIQGIGDRRPELDQVGTYFLFGDHPDTGRETVYVGKAEHCLSRIGQHNNGKDWWDYAAVCVAKDNTFTLAHAGYLEHLGILNAGQANRFALDNNRNESMPHVSEGTAADLEDTFETISLLLSTLGYPIFDKPKSREEIPVSEVLSLSGRGVKAEGDLTEDGFVIFKDSRAAAEVVSSFGNWAAGKRDELIADGSLVADGTSLRFTRDVICSSPSGASSIVLGRNSNGWVMWKDRQGRTIDELYRQST</sequence>
<evidence type="ECO:0000313" key="3">
    <source>
        <dbReference type="Proteomes" id="UP000321907"/>
    </source>
</evidence>
<accession>A0A5C7FNX5</accession>
<dbReference type="Pfam" id="PF14267">
    <property type="entry name" value="DUF4357"/>
    <property type="match status" value="1"/>
</dbReference>
<dbReference type="RefSeq" id="WP_147930846.1">
    <property type="nucleotide sequence ID" value="NZ_VOXD01000015.1"/>
</dbReference>
<comment type="caution">
    <text evidence="2">The sequence shown here is derived from an EMBL/GenBank/DDBJ whole genome shotgun (WGS) entry which is preliminary data.</text>
</comment>
<evidence type="ECO:0000313" key="2">
    <source>
        <dbReference type="EMBL" id="TXF89320.1"/>
    </source>
</evidence>
<dbReference type="CDD" id="cd10447">
    <property type="entry name" value="GIY-YIG_unchar_2"/>
    <property type="match status" value="1"/>
</dbReference>
<dbReference type="EMBL" id="VOXD01000015">
    <property type="protein sequence ID" value="TXF89320.1"/>
    <property type="molecule type" value="Genomic_DNA"/>
</dbReference>